<proteinExistence type="predicted"/>
<feature type="region of interest" description="Disordered" evidence="1">
    <location>
        <begin position="1"/>
        <end position="26"/>
    </location>
</feature>
<dbReference type="Proteomes" id="UP001589683">
    <property type="component" value="Unassembled WGS sequence"/>
</dbReference>
<name>A0ABV5JE88_9RHOB</name>
<evidence type="ECO:0000313" key="3">
    <source>
        <dbReference type="EMBL" id="MFB9231033.1"/>
    </source>
</evidence>
<evidence type="ECO:0000256" key="1">
    <source>
        <dbReference type="SAM" id="MobiDB-lite"/>
    </source>
</evidence>
<dbReference type="RefSeq" id="WP_213890616.1">
    <property type="nucleotide sequence ID" value="NZ_JAGFNU010000012.1"/>
</dbReference>
<dbReference type="SUPFAM" id="SSF47090">
    <property type="entry name" value="PGBD-like"/>
    <property type="match status" value="1"/>
</dbReference>
<accession>A0ABV5JE88</accession>
<feature type="compositionally biased region" description="Low complexity" evidence="1">
    <location>
        <begin position="16"/>
        <end position="26"/>
    </location>
</feature>
<gene>
    <name evidence="3" type="ORF">ACFFUT_04430</name>
</gene>
<feature type="compositionally biased region" description="Polar residues" evidence="1">
    <location>
        <begin position="1"/>
        <end position="13"/>
    </location>
</feature>
<organism evidence="3 4">
    <name type="scientific">Pseudohalocynthiibacter aestuariivivens</name>
    <dbReference type="NCBI Taxonomy" id="1591409"/>
    <lineage>
        <taxon>Bacteria</taxon>
        <taxon>Pseudomonadati</taxon>
        <taxon>Pseudomonadota</taxon>
        <taxon>Alphaproteobacteria</taxon>
        <taxon>Rhodobacterales</taxon>
        <taxon>Paracoccaceae</taxon>
        <taxon>Pseudohalocynthiibacter</taxon>
    </lineage>
</organism>
<reference evidence="3 4" key="1">
    <citation type="submission" date="2024-09" db="EMBL/GenBank/DDBJ databases">
        <authorList>
            <person name="Sun Q."/>
            <person name="Mori K."/>
        </authorList>
    </citation>
    <scope>NUCLEOTIDE SEQUENCE [LARGE SCALE GENOMIC DNA]</scope>
    <source>
        <strain evidence="3 4">CECT 8726</strain>
    </source>
</reference>
<evidence type="ECO:0000259" key="2">
    <source>
        <dbReference type="Pfam" id="PF01471"/>
    </source>
</evidence>
<evidence type="ECO:0000313" key="4">
    <source>
        <dbReference type="Proteomes" id="UP001589683"/>
    </source>
</evidence>
<dbReference type="Pfam" id="PF01471">
    <property type="entry name" value="PG_binding_1"/>
    <property type="match status" value="1"/>
</dbReference>
<keyword evidence="4" id="KW-1185">Reference proteome</keyword>
<dbReference type="InterPro" id="IPR002477">
    <property type="entry name" value="Peptidoglycan-bd-like"/>
</dbReference>
<feature type="domain" description="Peptidoglycan binding-like" evidence="2">
    <location>
        <begin position="93"/>
        <end position="130"/>
    </location>
</feature>
<protein>
    <submittedName>
        <fullName evidence="3">Peptidoglycan-binding protein</fullName>
    </submittedName>
</protein>
<dbReference type="InterPro" id="IPR036366">
    <property type="entry name" value="PGBDSf"/>
</dbReference>
<dbReference type="InterPro" id="IPR036365">
    <property type="entry name" value="PGBD-like_sf"/>
</dbReference>
<comment type="caution">
    <text evidence="3">The sequence shown here is derived from an EMBL/GenBank/DDBJ whole genome shotgun (WGS) entry which is preliminary data.</text>
</comment>
<dbReference type="EMBL" id="JBHMEA010000009">
    <property type="protein sequence ID" value="MFB9231033.1"/>
    <property type="molecule type" value="Genomic_DNA"/>
</dbReference>
<dbReference type="Gene3D" id="1.10.101.10">
    <property type="entry name" value="PGBD-like superfamily/PGBD"/>
    <property type="match status" value="1"/>
</dbReference>
<sequence length="155" mass="16786">MTGSLAQRGSNVAYTPAAAPEGAPSGSCWGIDESPAVLETVTEQILVQSEIRAEDGSVTSPAIYSTQTHQKIVQPRQELRFQTPCANQLDHEFLSSLQRALIVRGFYRGPISGVLDARTRTAIRAYQAPQGRDSSIIALDTARQLGLIAYDLRAE</sequence>